<evidence type="ECO:0000256" key="1">
    <source>
        <dbReference type="ARBA" id="ARBA00010333"/>
    </source>
</evidence>
<dbReference type="RefSeq" id="WP_154570652.1">
    <property type="nucleotide sequence ID" value="NZ_VWSJ01000011.1"/>
</dbReference>
<accession>A0A6L5WGS6</accession>
<comment type="similarity">
    <text evidence="1 4">Belongs to the bacterial solute-binding protein 3 family.</text>
</comment>
<comment type="caution">
    <text evidence="7">The sequence shown here is derived from an EMBL/GenBank/DDBJ whole genome shotgun (WGS) entry which is preliminary data.</text>
</comment>
<evidence type="ECO:0000256" key="2">
    <source>
        <dbReference type="ARBA" id="ARBA00022448"/>
    </source>
</evidence>
<dbReference type="Proteomes" id="UP000476338">
    <property type="component" value="Unassembled WGS sequence"/>
</dbReference>
<feature type="domain" description="Solute-binding protein family 3/N-terminal" evidence="6">
    <location>
        <begin position="28"/>
        <end position="248"/>
    </location>
</feature>
<feature type="chain" id="PRO_5026934571" evidence="5">
    <location>
        <begin position="18"/>
        <end position="269"/>
    </location>
</feature>
<evidence type="ECO:0000256" key="4">
    <source>
        <dbReference type="RuleBase" id="RU003744"/>
    </source>
</evidence>
<dbReference type="PANTHER" id="PTHR30085:SF6">
    <property type="entry name" value="ABC TRANSPORTER GLUTAMINE-BINDING PROTEIN GLNH"/>
    <property type="match status" value="1"/>
</dbReference>
<evidence type="ECO:0000313" key="7">
    <source>
        <dbReference type="EMBL" id="MSN96388.1"/>
    </source>
</evidence>
<reference evidence="7 8" key="2">
    <citation type="submission" date="2020-03" db="EMBL/GenBank/DDBJ databases">
        <title>Campylobacter portucalensis sp. nov., a new species of Campylobacter isolated from the reproductive tract of bulls.</title>
        <authorList>
            <person name="Silva M.F."/>
            <person name="Pereira G."/>
            <person name="Carneiro C."/>
            <person name="Hemphill A."/>
            <person name="Mateus L."/>
            <person name="Lopes-Da-Costa L."/>
            <person name="Silva E."/>
        </authorList>
    </citation>
    <scope>NUCLEOTIDE SEQUENCE [LARGE SCALE GENOMIC DNA]</scope>
    <source>
        <strain evidence="7 8">FMV-PI01</strain>
    </source>
</reference>
<evidence type="ECO:0000259" key="6">
    <source>
        <dbReference type="SMART" id="SM00062"/>
    </source>
</evidence>
<evidence type="ECO:0000256" key="3">
    <source>
        <dbReference type="ARBA" id="ARBA00022729"/>
    </source>
</evidence>
<proteinExistence type="inferred from homology"/>
<name>A0A6L5WGS6_9BACT</name>
<dbReference type="GO" id="GO:0005576">
    <property type="term" value="C:extracellular region"/>
    <property type="evidence" value="ECO:0007669"/>
    <property type="project" value="TreeGrafter"/>
</dbReference>
<organism evidence="7 8">
    <name type="scientific">Campylobacter portucalensis</name>
    <dbReference type="NCBI Taxonomy" id="2608384"/>
    <lineage>
        <taxon>Bacteria</taxon>
        <taxon>Pseudomonadati</taxon>
        <taxon>Campylobacterota</taxon>
        <taxon>Epsilonproteobacteria</taxon>
        <taxon>Campylobacterales</taxon>
        <taxon>Campylobacteraceae</taxon>
        <taxon>Campylobacter</taxon>
    </lineage>
</organism>
<dbReference type="GO" id="GO:0030288">
    <property type="term" value="C:outer membrane-bounded periplasmic space"/>
    <property type="evidence" value="ECO:0007669"/>
    <property type="project" value="TreeGrafter"/>
</dbReference>
<dbReference type="PANTHER" id="PTHR30085">
    <property type="entry name" value="AMINO ACID ABC TRANSPORTER PERMEASE"/>
    <property type="match status" value="1"/>
</dbReference>
<sequence>MKKIFLFAFCLAVFCLAADLDEIRQKGEIKIGVRTNLFPFAKLTSNGEFEGFEVELAKKIGYELLENRGKVKLVGVNAKQRIEFLQNGSVDIIIASFAQDPEREKVVDFSIPYFSMSDAILTHKNKQVSSLNSVFGEKILAVPGTTSYTYLTQMGRFQIIDCKNSKDCFTRLKAGEADYYAQMIQMVGVYPLVDKDYVVSLRKIGEDHYLSVGLPKNTPKLKEAVNKTIIKLSKEGFFQKAYSEIFEPFYRGTLDKKYFLVDSIYDMFF</sequence>
<dbReference type="EMBL" id="VWSJ01000011">
    <property type="protein sequence ID" value="MSN96388.1"/>
    <property type="molecule type" value="Genomic_DNA"/>
</dbReference>
<dbReference type="InterPro" id="IPR018313">
    <property type="entry name" value="SBP_3_CS"/>
</dbReference>
<feature type="signal peptide" evidence="5">
    <location>
        <begin position="1"/>
        <end position="17"/>
    </location>
</feature>
<protein>
    <submittedName>
        <fullName evidence="7">Transporter substrate-binding domain-containing protein</fullName>
    </submittedName>
</protein>
<dbReference type="PROSITE" id="PS01039">
    <property type="entry name" value="SBP_BACTERIAL_3"/>
    <property type="match status" value="1"/>
</dbReference>
<dbReference type="GO" id="GO:0006865">
    <property type="term" value="P:amino acid transport"/>
    <property type="evidence" value="ECO:0007669"/>
    <property type="project" value="TreeGrafter"/>
</dbReference>
<dbReference type="Gene3D" id="3.40.190.10">
    <property type="entry name" value="Periplasmic binding protein-like II"/>
    <property type="match status" value="2"/>
</dbReference>
<dbReference type="SUPFAM" id="SSF53850">
    <property type="entry name" value="Periplasmic binding protein-like II"/>
    <property type="match status" value="1"/>
</dbReference>
<dbReference type="SMART" id="SM00062">
    <property type="entry name" value="PBPb"/>
    <property type="match status" value="1"/>
</dbReference>
<keyword evidence="2" id="KW-0813">Transport</keyword>
<evidence type="ECO:0000313" key="8">
    <source>
        <dbReference type="Proteomes" id="UP000476338"/>
    </source>
</evidence>
<reference evidence="7 8" key="1">
    <citation type="submission" date="2019-09" db="EMBL/GenBank/DDBJ databases">
        <authorList>
            <person name="Silva M."/>
            <person name="Pereira G."/>
            <person name="Lopes-Da-Costa L."/>
            <person name="Silva E."/>
        </authorList>
    </citation>
    <scope>NUCLEOTIDE SEQUENCE [LARGE SCALE GENOMIC DNA]</scope>
    <source>
        <strain evidence="7 8">FMV-PI01</strain>
    </source>
</reference>
<evidence type="ECO:0000256" key="5">
    <source>
        <dbReference type="SAM" id="SignalP"/>
    </source>
</evidence>
<gene>
    <name evidence="7" type="ORF">F1B92_04195</name>
</gene>
<dbReference type="Pfam" id="PF00497">
    <property type="entry name" value="SBP_bac_3"/>
    <property type="match status" value="1"/>
</dbReference>
<keyword evidence="8" id="KW-1185">Reference proteome</keyword>
<dbReference type="InterPro" id="IPR001638">
    <property type="entry name" value="Solute-binding_3/MltF_N"/>
</dbReference>
<dbReference type="AlphaFoldDB" id="A0A6L5WGS6"/>
<keyword evidence="3 5" id="KW-0732">Signal</keyword>
<dbReference type="InterPro" id="IPR051455">
    <property type="entry name" value="Bact_solute-bind_prot3"/>
</dbReference>